<dbReference type="PROSITE" id="PS51096">
    <property type="entry name" value="PTS_EIIA_TYPE_4"/>
    <property type="match status" value="1"/>
</dbReference>
<dbReference type="EMBL" id="JBBMFE010000004">
    <property type="protein sequence ID" value="MEQ2472075.1"/>
    <property type="molecule type" value="Genomic_DNA"/>
</dbReference>
<evidence type="ECO:0000256" key="6">
    <source>
        <dbReference type="ARBA" id="ARBA00022683"/>
    </source>
</evidence>
<dbReference type="PANTHER" id="PTHR33799">
    <property type="entry name" value="PTS PERMEASE-RELATED-RELATED"/>
    <property type="match status" value="1"/>
</dbReference>
<gene>
    <name evidence="9" type="ORF">WMO29_06170</name>
</gene>
<dbReference type="Gene3D" id="3.40.50.510">
    <property type="entry name" value="Phosphotransferase system, mannose-type IIA component"/>
    <property type="match status" value="1"/>
</dbReference>
<dbReference type="CDD" id="cd00006">
    <property type="entry name" value="PTS_IIA_man"/>
    <property type="match status" value="1"/>
</dbReference>
<name>A0ABV1FFA8_9FIRM</name>
<evidence type="ECO:0000256" key="5">
    <source>
        <dbReference type="ARBA" id="ARBA00022679"/>
    </source>
</evidence>
<accession>A0ABV1FFA8</accession>
<evidence type="ECO:0000256" key="3">
    <source>
        <dbReference type="ARBA" id="ARBA00022490"/>
    </source>
</evidence>
<dbReference type="RefSeq" id="WP_178039372.1">
    <property type="nucleotide sequence ID" value="NZ_JBBMFE010000004.1"/>
</dbReference>
<evidence type="ECO:0000256" key="2">
    <source>
        <dbReference type="ARBA" id="ARBA00022448"/>
    </source>
</evidence>
<reference evidence="9 10" key="1">
    <citation type="submission" date="2024-03" db="EMBL/GenBank/DDBJ databases">
        <title>Human intestinal bacterial collection.</title>
        <authorList>
            <person name="Pauvert C."/>
            <person name="Hitch T.C.A."/>
            <person name="Clavel T."/>
        </authorList>
    </citation>
    <scope>NUCLEOTIDE SEQUENCE [LARGE SCALE GENOMIC DNA]</scope>
    <source>
        <strain evidence="9 10">CLA-AA-H132</strain>
    </source>
</reference>
<organism evidence="9 10">
    <name type="scientific">Laedolimicola intestinihominis</name>
    <dbReference type="NCBI Taxonomy" id="3133166"/>
    <lineage>
        <taxon>Bacteria</taxon>
        <taxon>Bacillati</taxon>
        <taxon>Bacillota</taxon>
        <taxon>Clostridia</taxon>
        <taxon>Lachnospirales</taxon>
        <taxon>Lachnospiraceae</taxon>
        <taxon>Laedolimicola</taxon>
    </lineage>
</organism>
<evidence type="ECO:0000256" key="1">
    <source>
        <dbReference type="ARBA" id="ARBA00004496"/>
    </source>
</evidence>
<dbReference type="PANTHER" id="PTHR33799:SF1">
    <property type="entry name" value="PTS SYSTEM MANNOSE-SPECIFIC EIIAB COMPONENT-RELATED"/>
    <property type="match status" value="1"/>
</dbReference>
<evidence type="ECO:0000259" key="8">
    <source>
        <dbReference type="PROSITE" id="PS51096"/>
    </source>
</evidence>
<keyword evidence="2" id="KW-0813">Transport</keyword>
<keyword evidence="4 9" id="KW-0762">Sugar transport</keyword>
<sequence>MVTVILVSHGGMAKGMVESTTMLIGDQPDLDFITFEPGEGPDDLTAKVEKRLKEELEKGDVIIMTDIPNGTPFNCVSRLMEHYKFRHLTGMNLPMVIDVVSQLGEDADADALCEGTLEPSKDAIIDVNAWMKELGILE</sequence>
<keyword evidence="6" id="KW-0598">Phosphotransferase system</keyword>
<evidence type="ECO:0000313" key="10">
    <source>
        <dbReference type="Proteomes" id="UP001438008"/>
    </source>
</evidence>
<dbReference type="Pfam" id="PF03610">
    <property type="entry name" value="EIIA-man"/>
    <property type="match status" value="1"/>
</dbReference>
<proteinExistence type="predicted"/>
<keyword evidence="10" id="KW-1185">Reference proteome</keyword>
<dbReference type="SUPFAM" id="SSF53062">
    <property type="entry name" value="PTS system fructose IIA component-like"/>
    <property type="match status" value="1"/>
</dbReference>
<dbReference type="InterPro" id="IPR033887">
    <property type="entry name" value="PTS_IIA_man"/>
</dbReference>
<evidence type="ECO:0000313" key="9">
    <source>
        <dbReference type="EMBL" id="MEQ2472075.1"/>
    </source>
</evidence>
<keyword evidence="3" id="KW-0963">Cytoplasm</keyword>
<dbReference type="Proteomes" id="UP001438008">
    <property type="component" value="Unassembled WGS sequence"/>
</dbReference>
<evidence type="ECO:0000256" key="7">
    <source>
        <dbReference type="ARBA" id="ARBA00022777"/>
    </source>
</evidence>
<dbReference type="InterPro" id="IPR036662">
    <property type="entry name" value="PTS_EIIA_man-typ_sf"/>
</dbReference>
<evidence type="ECO:0000256" key="4">
    <source>
        <dbReference type="ARBA" id="ARBA00022597"/>
    </source>
</evidence>
<dbReference type="InterPro" id="IPR051471">
    <property type="entry name" value="Bacterial_PTS_sugar_comp"/>
</dbReference>
<dbReference type="InterPro" id="IPR004701">
    <property type="entry name" value="PTS_EIIA_man-typ"/>
</dbReference>
<feature type="domain" description="PTS EIIA type-4" evidence="8">
    <location>
        <begin position="1"/>
        <end position="124"/>
    </location>
</feature>
<comment type="caution">
    <text evidence="9">The sequence shown here is derived from an EMBL/GenBank/DDBJ whole genome shotgun (WGS) entry which is preliminary data.</text>
</comment>
<keyword evidence="7" id="KW-0418">Kinase</keyword>
<comment type="subcellular location">
    <subcellularLocation>
        <location evidence="1">Cytoplasm</location>
    </subcellularLocation>
</comment>
<keyword evidence="5" id="KW-0808">Transferase</keyword>
<protein>
    <submittedName>
        <fullName evidence="9">PTS sugar transporter subunit IIA</fullName>
    </submittedName>
</protein>